<keyword evidence="2" id="KW-1185">Reference proteome</keyword>
<sequence length="366" mass="40203">MCSIFAAKAAGLQDHLDKDHKALHPQIPADPQNLKTEETASIAHHPGVVKGEATAGKMWEKVKDEFENKSKMMTVNLCWKLQSIHEDLITMRADSGDENFVAILLGSLLTSYDPYLAALTATSALLNKPPHPDTYLYGIRDEADRHALKTRTKEVKEVTFSVNANSSKGGRKGKGKKSNVECYNCHKKGHGGGKEGQGLKLKGKGKAIANTAADSDDNGVWAAMYNLESKEDDCKWLEMAEQNVAEHLDAESSRGVENSPLEGLKVKYVDEEIAWLTDDEDISLSEIEGSKSDAEIDHSLPNCFPMKSILKVTMDQCQTLSSLLKPEILVRVVLFCYQAKNNDGLVMALVRWLPFPSIPPPNAGLV</sequence>
<name>A0A9P7VEB3_9AGAR</name>
<evidence type="ECO:0000313" key="1">
    <source>
        <dbReference type="EMBL" id="KAG7439134.1"/>
    </source>
</evidence>
<dbReference type="GeneID" id="66106971"/>
<dbReference type="Proteomes" id="UP000812287">
    <property type="component" value="Unassembled WGS sequence"/>
</dbReference>
<gene>
    <name evidence="1" type="ORF">BT62DRAFT_924899</name>
</gene>
<evidence type="ECO:0000313" key="2">
    <source>
        <dbReference type="Proteomes" id="UP000812287"/>
    </source>
</evidence>
<comment type="caution">
    <text evidence="1">The sequence shown here is derived from an EMBL/GenBank/DDBJ whole genome shotgun (WGS) entry which is preliminary data.</text>
</comment>
<protein>
    <submittedName>
        <fullName evidence="1">Uncharacterized protein</fullName>
    </submittedName>
</protein>
<organism evidence="1 2">
    <name type="scientific">Guyanagaster necrorhizus</name>
    <dbReference type="NCBI Taxonomy" id="856835"/>
    <lineage>
        <taxon>Eukaryota</taxon>
        <taxon>Fungi</taxon>
        <taxon>Dikarya</taxon>
        <taxon>Basidiomycota</taxon>
        <taxon>Agaricomycotina</taxon>
        <taxon>Agaricomycetes</taxon>
        <taxon>Agaricomycetidae</taxon>
        <taxon>Agaricales</taxon>
        <taxon>Marasmiineae</taxon>
        <taxon>Physalacriaceae</taxon>
        <taxon>Guyanagaster</taxon>
    </lineage>
</organism>
<dbReference type="RefSeq" id="XP_043032638.1">
    <property type="nucleotide sequence ID" value="XM_043184674.1"/>
</dbReference>
<accession>A0A9P7VEB3</accession>
<reference evidence="1" key="1">
    <citation type="submission" date="2020-11" db="EMBL/GenBank/DDBJ databases">
        <title>Adaptations for nitrogen fixation in a non-lichenized fungal sporocarp promotes dispersal by wood-feeding termites.</title>
        <authorList>
            <consortium name="DOE Joint Genome Institute"/>
            <person name="Koch R.A."/>
            <person name="Yoon G."/>
            <person name="Arayal U."/>
            <person name="Lail K."/>
            <person name="Amirebrahimi M."/>
            <person name="Labutti K."/>
            <person name="Lipzen A."/>
            <person name="Riley R."/>
            <person name="Barry K."/>
            <person name="Henrissat B."/>
            <person name="Grigoriev I.V."/>
            <person name="Herr J.R."/>
            <person name="Aime M.C."/>
        </authorList>
    </citation>
    <scope>NUCLEOTIDE SEQUENCE</scope>
    <source>
        <strain evidence="1">MCA 3950</strain>
    </source>
</reference>
<dbReference type="EMBL" id="MU250615">
    <property type="protein sequence ID" value="KAG7439134.1"/>
    <property type="molecule type" value="Genomic_DNA"/>
</dbReference>
<proteinExistence type="predicted"/>
<dbReference type="AlphaFoldDB" id="A0A9P7VEB3"/>
<dbReference type="OrthoDB" id="3269759at2759"/>